<evidence type="ECO:0000313" key="3">
    <source>
        <dbReference type="Proteomes" id="UP000218615"/>
    </source>
</evidence>
<evidence type="ECO:0000259" key="1">
    <source>
        <dbReference type="Pfam" id="PF15919"/>
    </source>
</evidence>
<proteinExistence type="predicted"/>
<dbReference type="AlphaFoldDB" id="A0A284VJ73"/>
<dbReference type="Proteomes" id="UP000218615">
    <property type="component" value="Unassembled WGS sequence"/>
</dbReference>
<dbReference type="SUPFAM" id="SSF143100">
    <property type="entry name" value="TTHA1013/TTHA0281-like"/>
    <property type="match status" value="1"/>
</dbReference>
<dbReference type="InterPro" id="IPR031807">
    <property type="entry name" value="HicB-like"/>
</dbReference>
<dbReference type="EMBL" id="FZMP01000014">
    <property type="protein sequence ID" value="SNQ59237.1"/>
    <property type="molecule type" value="Genomic_DNA"/>
</dbReference>
<organism evidence="2 3">
    <name type="scientific">Candidatus Methanoperedens nitratireducens</name>
    <dbReference type="NCBI Taxonomy" id="1392998"/>
    <lineage>
        <taxon>Archaea</taxon>
        <taxon>Methanobacteriati</taxon>
        <taxon>Methanobacteriota</taxon>
        <taxon>Stenosarchaea group</taxon>
        <taxon>Methanomicrobia</taxon>
        <taxon>Methanosarcinales</taxon>
        <taxon>ANME-2 cluster</taxon>
        <taxon>Candidatus Methanoperedentaceae</taxon>
        <taxon>Candidatus Methanoperedens</taxon>
    </lineage>
</organism>
<dbReference type="InterPro" id="IPR035069">
    <property type="entry name" value="TTHA1013/TTHA0281-like"/>
</dbReference>
<sequence>MHKYAIEIFYSEEDEGYIAVVPELPGCSAFGETEEEALREIKVAIDLWLETAEKDGREIPKPAGKELLRTVVEGVVALGEVHSEGAGA</sequence>
<dbReference type="InterPro" id="IPR051404">
    <property type="entry name" value="TA_system_antitoxin"/>
</dbReference>
<evidence type="ECO:0000313" key="2">
    <source>
        <dbReference type="EMBL" id="SNQ59237.1"/>
    </source>
</evidence>
<dbReference type="Pfam" id="PF15919">
    <property type="entry name" value="HicB_lk_antitox"/>
    <property type="match status" value="1"/>
</dbReference>
<keyword evidence="3" id="KW-1185">Reference proteome</keyword>
<gene>
    <name evidence="2" type="ORF">MNV_1100014</name>
</gene>
<dbReference type="STRING" id="1392998.ANME2D_02727"/>
<protein>
    <recommendedName>
        <fullName evidence="1">HicB-like antitoxin of toxin-antitoxin system domain-containing protein</fullName>
    </recommendedName>
</protein>
<reference evidence="3" key="1">
    <citation type="submission" date="2017-06" db="EMBL/GenBank/DDBJ databases">
        <authorList>
            <person name="Cremers G."/>
        </authorList>
    </citation>
    <scope>NUCLEOTIDE SEQUENCE [LARGE SCALE GENOMIC DNA]</scope>
</reference>
<dbReference type="PANTHER" id="PTHR34504">
    <property type="entry name" value="ANTITOXIN HICB"/>
    <property type="match status" value="1"/>
</dbReference>
<name>A0A284VJ73_9EURY</name>
<feature type="domain" description="HicB-like antitoxin of toxin-antitoxin system" evidence="1">
    <location>
        <begin position="4"/>
        <end position="63"/>
    </location>
</feature>
<dbReference type="Gene3D" id="3.30.160.250">
    <property type="match status" value="1"/>
</dbReference>
<dbReference type="PANTHER" id="PTHR34504:SF2">
    <property type="entry name" value="UPF0150 PROTEIN SSL0259"/>
    <property type="match status" value="1"/>
</dbReference>
<accession>A0A284VJ73</accession>
<dbReference type="OrthoDB" id="146249at2157"/>